<name>A0A243ALG7_BACTU</name>
<evidence type="ECO:0000256" key="1">
    <source>
        <dbReference type="SAM" id="Phobius"/>
    </source>
</evidence>
<sequence length="77" mass="8992">MKKIYILFSGLVFLCLCLVIIIYYNNYTKNEYIIFSSSKNPILIEKLEKNKIPYKIDKSGNVKIMEKDTEKATLCCT</sequence>
<dbReference type="Proteomes" id="UP000194860">
    <property type="component" value="Unassembled WGS sequence"/>
</dbReference>
<reference evidence="2 3" key="1">
    <citation type="submission" date="2016-10" db="EMBL/GenBank/DDBJ databases">
        <title>Comparative genomics of Bacillus thuringiensis reveals a path to pathogens against multiple invertebrate hosts.</title>
        <authorList>
            <person name="Zheng J."/>
            <person name="Gao Q."/>
            <person name="Liu H."/>
            <person name="Peng D."/>
            <person name="Ruan L."/>
            <person name="Sun M."/>
        </authorList>
    </citation>
    <scope>NUCLEOTIDE SEQUENCE [LARGE SCALE GENOMIC DNA]</scope>
    <source>
        <strain evidence="2">BGSC 4BM1</strain>
    </source>
</reference>
<proteinExistence type="predicted"/>
<organism evidence="2 3">
    <name type="scientific">Bacillus thuringiensis serovar navarrensis</name>
    <dbReference type="NCBI Taxonomy" id="339658"/>
    <lineage>
        <taxon>Bacteria</taxon>
        <taxon>Bacillati</taxon>
        <taxon>Bacillota</taxon>
        <taxon>Bacilli</taxon>
        <taxon>Bacillales</taxon>
        <taxon>Bacillaceae</taxon>
        <taxon>Bacillus</taxon>
        <taxon>Bacillus cereus group</taxon>
    </lineage>
</organism>
<protein>
    <submittedName>
        <fullName evidence="2">Uncharacterized protein</fullName>
    </submittedName>
</protein>
<evidence type="ECO:0000313" key="3">
    <source>
        <dbReference type="Proteomes" id="UP000194860"/>
    </source>
</evidence>
<keyword evidence="1" id="KW-0812">Transmembrane</keyword>
<keyword evidence="1" id="KW-1133">Transmembrane helix</keyword>
<keyword evidence="1" id="KW-0472">Membrane</keyword>
<dbReference type="EMBL" id="NFDG01000064">
    <property type="protein sequence ID" value="OTY23854.1"/>
    <property type="molecule type" value="Genomic_DNA"/>
</dbReference>
<feature type="transmembrane region" description="Helical" evidence="1">
    <location>
        <begin position="6"/>
        <end position="24"/>
    </location>
</feature>
<comment type="caution">
    <text evidence="2">The sequence shown here is derived from an EMBL/GenBank/DDBJ whole genome shotgun (WGS) entry which is preliminary data.</text>
</comment>
<dbReference type="AlphaFoldDB" id="A0A243ALG7"/>
<dbReference type="RefSeq" id="WP_070129367.1">
    <property type="nucleotide sequence ID" value="NZ_NFDG01000064.1"/>
</dbReference>
<accession>A0A243ALG7</accession>
<gene>
    <name evidence="2" type="ORF">BK732_07770</name>
</gene>
<evidence type="ECO:0000313" key="2">
    <source>
        <dbReference type="EMBL" id="OTY23854.1"/>
    </source>
</evidence>